<sequence>MNWGGSLLRIIVIGDFHLDPNHYELSRKAMEDVNNTVPDLVIPLGDFGSRAFIGSMDGLLEVKPFLDMLNAAKRPILGNHDLQRESGTGSQPKGTMESALQQMFHLDKPYGVMEFDEFRLFFASTEPQPADSCYSVQECFATDEQFAELITELDRRPGVPVIFFTHAPPIGCGLRTVPRVHVKSTNAYLDQNHDPYRWKQLYEQYPEIVMWFSAHYHLGHSYIDSHTFRNGTHFFLTGVHGTCTRDGSRLSRMIDISSHSVKVLTLDHVQRSITNEGAFNYNNSLSCMIHSTKWQPLPKLSMPIPDSQTILERIAFNSVGEQPALPQGLHLVEPGKYFVSTQDGFTWEVETDTEAVKGCLHIGEPLQALAVSGDYLWMAWDNYVGLSHLSSPWRFTRSFDAEWPQQRWVMEKPVQCMAPHPDGGVWIACNYTIQHFFPWQKDDSISKRLTLQARPHQLMAAGAYLWILCEDGTLWKWDGLSEKAHFELEDVLYFDIWGAAQAAVIRSNHRIRFLLWSADGFEAVYWFPFQDKSILEIPDLFSHQLLVLGDQKLAALVQGNVYYWDKPGSTPVRLPHIQGQVSALTRSSLIPAADGLSCGFAVHVRDTSPEGRQQLELWAARTCDR</sequence>
<dbReference type="AlphaFoldDB" id="A0A3S0CCI6"/>
<reference evidence="2 3" key="1">
    <citation type="submission" date="2018-12" db="EMBL/GenBank/DDBJ databases">
        <title>Bacillus ochoae sp. nov., Paenibacillus whitsoniae sp. nov., Paenibacillus spiritus sp. nov. Isolated from the Mars Exploration Rover during spacecraft assembly.</title>
        <authorList>
            <person name="Seuylemezian A."/>
            <person name="Vaishampayan P."/>
        </authorList>
    </citation>
    <scope>NUCLEOTIDE SEQUENCE [LARGE SCALE GENOMIC DNA]</scope>
    <source>
        <strain evidence="2 3">MER 54</strain>
    </source>
</reference>
<comment type="caution">
    <text evidence="2">The sequence shown here is derived from an EMBL/GenBank/DDBJ whole genome shotgun (WGS) entry which is preliminary data.</text>
</comment>
<dbReference type="Pfam" id="PF00149">
    <property type="entry name" value="Metallophos"/>
    <property type="match status" value="1"/>
</dbReference>
<evidence type="ECO:0000313" key="2">
    <source>
        <dbReference type="EMBL" id="RTE10780.1"/>
    </source>
</evidence>
<evidence type="ECO:0000313" key="3">
    <source>
        <dbReference type="Proteomes" id="UP000276128"/>
    </source>
</evidence>
<dbReference type="SUPFAM" id="SSF69322">
    <property type="entry name" value="Tricorn protease domain 2"/>
    <property type="match status" value="1"/>
</dbReference>
<dbReference type="InterPro" id="IPR004843">
    <property type="entry name" value="Calcineurin-like_PHP"/>
</dbReference>
<dbReference type="Proteomes" id="UP000276128">
    <property type="component" value="Unassembled WGS sequence"/>
</dbReference>
<proteinExistence type="predicted"/>
<accession>A0A3S0CCI6</accession>
<dbReference type="EMBL" id="RXHU01000015">
    <property type="protein sequence ID" value="RTE10780.1"/>
    <property type="molecule type" value="Genomic_DNA"/>
</dbReference>
<keyword evidence="3" id="KW-1185">Reference proteome</keyword>
<dbReference type="SUPFAM" id="SSF56300">
    <property type="entry name" value="Metallo-dependent phosphatases"/>
    <property type="match status" value="1"/>
</dbReference>
<organism evidence="2 3">
    <name type="scientific">Paenibacillus whitsoniae</name>
    <dbReference type="NCBI Taxonomy" id="2496558"/>
    <lineage>
        <taxon>Bacteria</taxon>
        <taxon>Bacillati</taxon>
        <taxon>Bacillota</taxon>
        <taxon>Bacilli</taxon>
        <taxon>Bacillales</taxon>
        <taxon>Paenibacillaceae</taxon>
        <taxon>Paenibacillus</taxon>
    </lineage>
</organism>
<evidence type="ECO:0000259" key="1">
    <source>
        <dbReference type="Pfam" id="PF00149"/>
    </source>
</evidence>
<feature type="domain" description="Calcineurin-like phosphoesterase" evidence="1">
    <location>
        <begin position="8"/>
        <end position="217"/>
    </location>
</feature>
<gene>
    <name evidence="2" type="ORF">EJQ19_05785</name>
</gene>
<dbReference type="InterPro" id="IPR029052">
    <property type="entry name" value="Metallo-depent_PP-like"/>
</dbReference>
<name>A0A3S0CCI6_9BACL</name>
<dbReference type="OrthoDB" id="9784378at2"/>
<dbReference type="Gene3D" id="3.60.21.10">
    <property type="match status" value="1"/>
</dbReference>
<dbReference type="GO" id="GO:0016787">
    <property type="term" value="F:hydrolase activity"/>
    <property type="evidence" value="ECO:0007669"/>
    <property type="project" value="InterPro"/>
</dbReference>
<protein>
    <submittedName>
        <fullName evidence="2">Metallophosphoesterase</fullName>
    </submittedName>
</protein>